<accession>A0A1M5N8Y4</accession>
<dbReference type="STRING" id="288992.SAMN04488522_10833"/>
<dbReference type="AlphaFoldDB" id="A0A1M5N8Y4"/>
<evidence type="ECO:0000313" key="2">
    <source>
        <dbReference type="Proteomes" id="UP000184287"/>
    </source>
</evidence>
<name>A0A1M5N8Y4_9SPHI</name>
<evidence type="ECO:0008006" key="3">
    <source>
        <dbReference type="Google" id="ProtNLM"/>
    </source>
</evidence>
<dbReference type="GO" id="GO:0051537">
    <property type="term" value="F:2 iron, 2 sulfur cluster binding"/>
    <property type="evidence" value="ECO:0007669"/>
    <property type="project" value="InterPro"/>
</dbReference>
<protein>
    <recommendedName>
        <fullName evidence="3">Ferredoxin subunit of nitrite reductase or a ring-hydroxylating dioxygenase</fullName>
    </recommendedName>
</protein>
<dbReference type="Proteomes" id="UP000184287">
    <property type="component" value="Unassembled WGS sequence"/>
</dbReference>
<proteinExistence type="predicted"/>
<reference evidence="2" key="1">
    <citation type="submission" date="2016-11" db="EMBL/GenBank/DDBJ databases">
        <authorList>
            <person name="Varghese N."/>
            <person name="Submissions S."/>
        </authorList>
    </citation>
    <scope>NUCLEOTIDE SEQUENCE [LARGE SCALE GENOMIC DNA]</scope>
    <source>
        <strain evidence="2">DSM 16990</strain>
    </source>
</reference>
<dbReference type="Gene3D" id="2.102.10.10">
    <property type="entry name" value="Rieske [2Fe-2S] iron-sulphur domain"/>
    <property type="match status" value="1"/>
</dbReference>
<sequence>MLLLLFAGCGKDEGSYIPNILVNYRISIQQFKIESAKTTNGILTVDNYGVAGLIIIEVAPRSYVAFDRCSSVNPEQRCQVVADNRFTATDPCSGAKFSLIDGSPSKAPAVRYLKSYRVHIGSDDMINVSN</sequence>
<dbReference type="InterPro" id="IPR036922">
    <property type="entry name" value="Rieske_2Fe-2S_sf"/>
</dbReference>
<keyword evidence="2" id="KW-1185">Reference proteome</keyword>
<dbReference type="EMBL" id="FQUQ01000008">
    <property type="protein sequence ID" value="SHG86004.1"/>
    <property type="molecule type" value="Genomic_DNA"/>
</dbReference>
<gene>
    <name evidence="1" type="ORF">SAMN04488522_10833</name>
</gene>
<organism evidence="1 2">
    <name type="scientific">Pedobacter caeni</name>
    <dbReference type="NCBI Taxonomy" id="288992"/>
    <lineage>
        <taxon>Bacteria</taxon>
        <taxon>Pseudomonadati</taxon>
        <taxon>Bacteroidota</taxon>
        <taxon>Sphingobacteriia</taxon>
        <taxon>Sphingobacteriales</taxon>
        <taxon>Sphingobacteriaceae</taxon>
        <taxon>Pedobacter</taxon>
    </lineage>
</organism>
<evidence type="ECO:0000313" key="1">
    <source>
        <dbReference type="EMBL" id="SHG86004.1"/>
    </source>
</evidence>